<dbReference type="HOGENOM" id="CLU_2369105_0_0_4"/>
<organism evidence="1 2">
    <name type="scientific">Kingella oralis ATCC 51147</name>
    <dbReference type="NCBI Taxonomy" id="629741"/>
    <lineage>
        <taxon>Bacteria</taxon>
        <taxon>Pseudomonadati</taxon>
        <taxon>Pseudomonadota</taxon>
        <taxon>Betaproteobacteria</taxon>
        <taxon>Neisseriales</taxon>
        <taxon>Neisseriaceae</taxon>
        <taxon>Kingella</taxon>
    </lineage>
</organism>
<reference evidence="1" key="1">
    <citation type="submission" date="2009-04" db="EMBL/GenBank/DDBJ databases">
        <authorList>
            <person name="Weinstock G."/>
            <person name="Sodergren E."/>
            <person name="Clifton S."/>
            <person name="Fulton L."/>
            <person name="Fulton B."/>
            <person name="Courtney L."/>
            <person name="Fronick C."/>
            <person name="Harrison M."/>
            <person name="Strong C."/>
            <person name="Farmer C."/>
            <person name="Delahaunty K."/>
            <person name="Markovic C."/>
            <person name="Hall O."/>
            <person name="Minx P."/>
            <person name="Tomlinson C."/>
            <person name="Mitreva M."/>
            <person name="Nelson J."/>
            <person name="Hou S."/>
            <person name="Wollam A."/>
            <person name="Pepin K.H."/>
            <person name="Johnson M."/>
            <person name="Bhonagiri V."/>
            <person name="Nash W.E."/>
            <person name="Warren W."/>
            <person name="Chinwalla A."/>
            <person name="Mardis E.R."/>
            <person name="Wilson R.K."/>
        </authorList>
    </citation>
    <scope>NUCLEOTIDE SEQUENCE [LARGE SCALE GENOMIC DNA]</scope>
    <source>
        <strain evidence="1">ATCC 51147</strain>
    </source>
</reference>
<dbReference type="AlphaFoldDB" id="C4GM70"/>
<name>C4GM70_9NEIS</name>
<comment type="caution">
    <text evidence="1">The sequence shown here is derived from an EMBL/GenBank/DDBJ whole genome shotgun (WGS) entry which is preliminary data.</text>
</comment>
<protein>
    <submittedName>
        <fullName evidence="1">Uncharacterized protein</fullName>
    </submittedName>
</protein>
<keyword evidence="2" id="KW-1185">Reference proteome</keyword>
<dbReference type="Proteomes" id="UP000003009">
    <property type="component" value="Unassembled WGS sequence"/>
</dbReference>
<dbReference type="EMBL" id="ACJW02000007">
    <property type="protein sequence ID" value="EEP66828.1"/>
    <property type="molecule type" value="Genomic_DNA"/>
</dbReference>
<gene>
    <name evidence="1" type="ORF">GCWU000324_02803</name>
</gene>
<sequence>MIQRLHNLAAQTAQIVQPPVARKRRFRLPFVWLGYGLRASRRERGFRFSGCRHLRPRLPCAPVCMDRQPEIRLFRPKKSTFRLPLALIRKQQEAA</sequence>
<proteinExistence type="predicted"/>
<evidence type="ECO:0000313" key="2">
    <source>
        <dbReference type="Proteomes" id="UP000003009"/>
    </source>
</evidence>
<evidence type="ECO:0000313" key="1">
    <source>
        <dbReference type="EMBL" id="EEP66828.1"/>
    </source>
</evidence>
<accession>C4GM70</accession>